<feature type="domain" description="VOC" evidence="1">
    <location>
        <begin position="2"/>
        <end position="118"/>
    </location>
</feature>
<keyword evidence="3" id="KW-1185">Reference proteome</keyword>
<organism evidence="2 3">
    <name type="scientific">Luedemannella flava</name>
    <dbReference type="NCBI Taxonomy" id="349316"/>
    <lineage>
        <taxon>Bacteria</taxon>
        <taxon>Bacillati</taxon>
        <taxon>Actinomycetota</taxon>
        <taxon>Actinomycetes</taxon>
        <taxon>Micromonosporales</taxon>
        <taxon>Micromonosporaceae</taxon>
        <taxon>Luedemannella</taxon>
    </lineage>
</organism>
<comment type="caution">
    <text evidence="2">The sequence shown here is derived from an EMBL/GenBank/DDBJ whole genome shotgun (WGS) entry which is preliminary data.</text>
</comment>
<proteinExistence type="predicted"/>
<dbReference type="SUPFAM" id="SSF54593">
    <property type="entry name" value="Glyoxalase/Bleomycin resistance protein/Dihydroxybiphenyl dioxygenase"/>
    <property type="match status" value="1"/>
</dbReference>
<sequence length="119" mass="12712">MALRVITVGVHDMDAAITFYTKLLGFDVRDASMAPHFVELESEGPTLLLAQCEQPAVSTYPAGATIALDVDTDDAAAALERFRAAGADLVHDTLQDSPVGPYFGVRDPSGNVIEMVQFD</sequence>
<dbReference type="InterPro" id="IPR052164">
    <property type="entry name" value="Anthracycline_SecMetBiosynth"/>
</dbReference>
<accession>A0ABP4Y4G8</accession>
<protein>
    <recommendedName>
        <fullName evidence="1">VOC domain-containing protein</fullName>
    </recommendedName>
</protein>
<dbReference type="InterPro" id="IPR037523">
    <property type="entry name" value="VOC_core"/>
</dbReference>
<dbReference type="CDD" id="cd06587">
    <property type="entry name" value="VOC"/>
    <property type="match status" value="1"/>
</dbReference>
<dbReference type="Proteomes" id="UP001500218">
    <property type="component" value="Unassembled WGS sequence"/>
</dbReference>
<evidence type="ECO:0000313" key="3">
    <source>
        <dbReference type="Proteomes" id="UP001500218"/>
    </source>
</evidence>
<dbReference type="EMBL" id="BAAALT010000053">
    <property type="protein sequence ID" value="GAA1798533.1"/>
    <property type="molecule type" value="Genomic_DNA"/>
</dbReference>
<dbReference type="Gene3D" id="3.10.180.10">
    <property type="entry name" value="2,3-Dihydroxybiphenyl 1,2-Dioxygenase, domain 1"/>
    <property type="match status" value="1"/>
</dbReference>
<dbReference type="InterPro" id="IPR029068">
    <property type="entry name" value="Glyas_Bleomycin-R_OHBP_Dase"/>
</dbReference>
<dbReference type="InterPro" id="IPR004360">
    <property type="entry name" value="Glyas_Fos-R_dOase_dom"/>
</dbReference>
<gene>
    <name evidence="2" type="ORF">GCM10009682_20150</name>
</gene>
<dbReference type="PROSITE" id="PS51819">
    <property type="entry name" value="VOC"/>
    <property type="match status" value="1"/>
</dbReference>
<reference evidence="3" key="1">
    <citation type="journal article" date="2019" name="Int. J. Syst. Evol. Microbiol.">
        <title>The Global Catalogue of Microorganisms (GCM) 10K type strain sequencing project: providing services to taxonomists for standard genome sequencing and annotation.</title>
        <authorList>
            <consortium name="The Broad Institute Genomics Platform"/>
            <consortium name="The Broad Institute Genome Sequencing Center for Infectious Disease"/>
            <person name="Wu L."/>
            <person name="Ma J."/>
        </authorList>
    </citation>
    <scope>NUCLEOTIDE SEQUENCE [LARGE SCALE GENOMIC DNA]</scope>
    <source>
        <strain evidence="3">JCM 13250</strain>
    </source>
</reference>
<dbReference type="PANTHER" id="PTHR33993">
    <property type="entry name" value="GLYOXALASE-RELATED"/>
    <property type="match status" value="1"/>
</dbReference>
<name>A0ABP4Y4G8_9ACTN</name>
<dbReference type="RefSeq" id="WP_344128711.1">
    <property type="nucleotide sequence ID" value="NZ_BAAALT010000053.1"/>
</dbReference>
<dbReference type="Pfam" id="PF00903">
    <property type="entry name" value="Glyoxalase"/>
    <property type="match status" value="1"/>
</dbReference>
<evidence type="ECO:0000259" key="1">
    <source>
        <dbReference type="PROSITE" id="PS51819"/>
    </source>
</evidence>
<evidence type="ECO:0000313" key="2">
    <source>
        <dbReference type="EMBL" id="GAA1798533.1"/>
    </source>
</evidence>